<feature type="transmembrane region" description="Helical" evidence="5">
    <location>
        <begin position="166"/>
        <end position="185"/>
    </location>
</feature>
<feature type="transmembrane region" description="Helical" evidence="5">
    <location>
        <begin position="431"/>
        <end position="452"/>
    </location>
</feature>
<dbReference type="PANTHER" id="PTHR23502">
    <property type="entry name" value="MAJOR FACILITATOR SUPERFAMILY"/>
    <property type="match status" value="1"/>
</dbReference>
<evidence type="ECO:0000256" key="4">
    <source>
        <dbReference type="ARBA" id="ARBA00023136"/>
    </source>
</evidence>
<feature type="transmembrane region" description="Helical" evidence="5">
    <location>
        <begin position="353"/>
        <end position="370"/>
    </location>
</feature>
<dbReference type="InterPro" id="IPR011701">
    <property type="entry name" value="MFS"/>
</dbReference>
<feature type="transmembrane region" description="Helical" evidence="5">
    <location>
        <begin position="225"/>
        <end position="244"/>
    </location>
</feature>
<evidence type="ECO:0000313" key="8">
    <source>
        <dbReference type="Proteomes" id="UP000019804"/>
    </source>
</evidence>
<evidence type="ECO:0000256" key="2">
    <source>
        <dbReference type="ARBA" id="ARBA00022692"/>
    </source>
</evidence>
<keyword evidence="8" id="KW-1185">Reference proteome</keyword>
<keyword evidence="4 5" id="KW-0472">Membrane</keyword>
<dbReference type="Proteomes" id="UP000019804">
    <property type="component" value="Unassembled WGS sequence"/>
</dbReference>
<organism evidence="7 8">
    <name type="scientific">Aspergillus ruber (strain CBS 135680)</name>
    <dbReference type="NCBI Taxonomy" id="1388766"/>
    <lineage>
        <taxon>Eukaryota</taxon>
        <taxon>Fungi</taxon>
        <taxon>Dikarya</taxon>
        <taxon>Ascomycota</taxon>
        <taxon>Pezizomycotina</taxon>
        <taxon>Eurotiomycetes</taxon>
        <taxon>Eurotiomycetidae</taxon>
        <taxon>Eurotiales</taxon>
        <taxon>Aspergillaceae</taxon>
        <taxon>Aspergillus</taxon>
        <taxon>Aspergillus subgen. Aspergillus</taxon>
    </lineage>
</organism>
<dbReference type="InterPro" id="IPR020846">
    <property type="entry name" value="MFS_dom"/>
</dbReference>
<dbReference type="FunFam" id="1.20.1250.20:FF:000318">
    <property type="entry name" value="MFS multidrug transporter, putative"/>
    <property type="match status" value="1"/>
</dbReference>
<feature type="transmembrane region" description="Helical" evidence="5">
    <location>
        <begin position="256"/>
        <end position="279"/>
    </location>
</feature>
<dbReference type="STRING" id="1388766.A0A017SAL1"/>
<feature type="transmembrane region" description="Helical" evidence="5">
    <location>
        <begin position="132"/>
        <end position="154"/>
    </location>
</feature>
<evidence type="ECO:0000259" key="6">
    <source>
        <dbReference type="PROSITE" id="PS50850"/>
    </source>
</evidence>
<dbReference type="Pfam" id="PF07690">
    <property type="entry name" value="MFS_1"/>
    <property type="match status" value="1"/>
</dbReference>
<comment type="subcellular location">
    <subcellularLocation>
        <location evidence="1">Membrane</location>
        <topology evidence="1">Multi-pass membrane protein</topology>
    </subcellularLocation>
</comment>
<feature type="transmembrane region" description="Helical" evidence="5">
    <location>
        <begin position="390"/>
        <end position="410"/>
    </location>
</feature>
<keyword evidence="3 5" id="KW-1133">Transmembrane helix</keyword>
<dbReference type="SUPFAM" id="SSF103473">
    <property type="entry name" value="MFS general substrate transporter"/>
    <property type="match status" value="1"/>
</dbReference>
<evidence type="ECO:0000313" key="7">
    <source>
        <dbReference type="EMBL" id="EYE93674.1"/>
    </source>
</evidence>
<dbReference type="HOGENOM" id="CLU_008455_13_7_1"/>
<protein>
    <submittedName>
        <fullName evidence="7">MFS general substrate transporter</fullName>
    </submittedName>
</protein>
<proteinExistence type="predicted"/>
<dbReference type="GO" id="GO:0005886">
    <property type="term" value="C:plasma membrane"/>
    <property type="evidence" value="ECO:0007669"/>
    <property type="project" value="TreeGrafter"/>
</dbReference>
<dbReference type="PROSITE" id="PS50850">
    <property type="entry name" value="MFS"/>
    <property type="match status" value="1"/>
</dbReference>
<feature type="transmembrane region" description="Helical" evidence="5">
    <location>
        <begin position="285"/>
        <end position="304"/>
    </location>
</feature>
<evidence type="ECO:0000256" key="3">
    <source>
        <dbReference type="ARBA" id="ARBA00022989"/>
    </source>
</evidence>
<dbReference type="OrthoDB" id="2585655at2759"/>
<feature type="domain" description="Major facilitator superfamily (MFS) profile" evidence="6">
    <location>
        <begin position="131"/>
        <end position="554"/>
    </location>
</feature>
<dbReference type="EMBL" id="KK088430">
    <property type="protein sequence ID" value="EYE93674.1"/>
    <property type="molecule type" value="Genomic_DNA"/>
</dbReference>
<evidence type="ECO:0000256" key="5">
    <source>
        <dbReference type="SAM" id="Phobius"/>
    </source>
</evidence>
<name>A0A017SAL1_ASPRC</name>
<gene>
    <name evidence="7" type="ORF">EURHEDRAFT_141523</name>
</gene>
<dbReference type="AlphaFoldDB" id="A0A017SAL1"/>
<dbReference type="PANTHER" id="PTHR23502:SF177">
    <property type="entry name" value="MAJOR FACILITATOR SUPERFAMILY (MFS) PROFILE DOMAIN-CONTAINING PROTEIN"/>
    <property type="match status" value="1"/>
</dbReference>
<feature type="transmembrane region" description="Helical" evidence="5">
    <location>
        <begin position="496"/>
        <end position="518"/>
    </location>
</feature>
<dbReference type="GeneID" id="63692891"/>
<evidence type="ECO:0000256" key="1">
    <source>
        <dbReference type="ARBA" id="ARBA00004141"/>
    </source>
</evidence>
<dbReference type="RefSeq" id="XP_040637362.1">
    <property type="nucleotide sequence ID" value="XM_040777767.1"/>
</dbReference>
<accession>A0A017SAL1</accession>
<feature type="transmembrane region" description="Helical" evidence="5">
    <location>
        <begin position="197"/>
        <end position="219"/>
    </location>
</feature>
<dbReference type="InterPro" id="IPR036259">
    <property type="entry name" value="MFS_trans_sf"/>
</dbReference>
<feature type="transmembrane region" description="Helical" evidence="5">
    <location>
        <begin position="524"/>
        <end position="551"/>
    </location>
</feature>
<dbReference type="Gene3D" id="1.20.1250.20">
    <property type="entry name" value="MFS general substrate transporter like domains"/>
    <property type="match status" value="1"/>
</dbReference>
<keyword evidence="2 5" id="KW-0812">Transmembrane</keyword>
<dbReference type="GO" id="GO:0022857">
    <property type="term" value="F:transmembrane transporter activity"/>
    <property type="evidence" value="ECO:0007669"/>
    <property type="project" value="InterPro"/>
</dbReference>
<sequence>MASFRTYAYTQGIWIGLVWNDAVAQSYQGYRGGVYQQLRLNRITMKSLEMQPSRAVGEIDESNPTSKPDIDFIESAEAGMSAIYVETVASRLSKGHRDYLIERHGTLDLDPIPGMSPTDPYNWPTWKKMMNLILVAFHALMGTFMASAIIPAYSTIAEDFGVSLQRASYLTSLQIAILGGAPLFWKPLSNRFGRRPIFLLSLICSLICNVGCAKSPGYASTAACRALAAFFISPASAIGSAVVMETTFKKDRARYMGVWTLMVTLGVPSGPFIFGFVAYWAGYRWIYWVLAMINGGQFILYLLFGPETRYVGIGADRQINWKTEYLYIRRIDKTPFSWYEFIKPLTMVKRPSIVVPAVAYAMVFLFASILSTVEIPNLLQEKFGLSEEQVGLQFLGVIIGSILGEQLGGVMSDFWMRQRERRIGRKADPEYRLWLSYFGFSLAIIGLIVFLVCTQTAPSSHWRVTPIVGTAIGAVGNQVITTVLVTYAVDCYPEEAASVGVFITFVRQIWGFLGPFWFPSMFERVGIAASSGVGVALIVGVSVVPTIFLHWKGHAWRKEKIYS</sequence>
<feature type="transmembrane region" description="Helical" evidence="5">
    <location>
        <begin position="464"/>
        <end position="489"/>
    </location>
</feature>
<reference evidence="8" key="1">
    <citation type="journal article" date="2014" name="Nat. Commun.">
        <title>Genomic adaptations of the halophilic Dead Sea filamentous fungus Eurotium rubrum.</title>
        <authorList>
            <person name="Kis-Papo T."/>
            <person name="Weig A.R."/>
            <person name="Riley R."/>
            <person name="Persoh D."/>
            <person name="Salamov A."/>
            <person name="Sun H."/>
            <person name="Lipzen A."/>
            <person name="Wasser S.P."/>
            <person name="Rambold G."/>
            <person name="Grigoriev I.V."/>
            <person name="Nevo E."/>
        </authorList>
    </citation>
    <scope>NUCLEOTIDE SEQUENCE [LARGE SCALE GENOMIC DNA]</scope>
    <source>
        <strain evidence="8">CBS 135680</strain>
    </source>
</reference>